<sequence>MGYKKIHIIRHGEAEHNFPDAVLTDHGKEQCMKLNQSTTETIQRTSKLVVSSPLRRTLQTSLIGLPLLISRLGGVKNVIVLPELQENSSSPADTGSSRESLERITEFDGLDFSRCIKSWNSKVGFWSSDPKSLKCRAAWTRKWLAERPEDEIVVVSHGSALKFLTEEHGTQGIWDNCECRTYALIPNLSGKTFKLVRCTSNTSTTNMTTPNNNLTSSKQDQTPIIHEQSGSITTCDSD</sequence>
<dbReference type="InterPro" id="IPR050275">
    <property type="entry name" value="PGM_Phosphatase"/>
</dbReference>
<dbReference type="CDD" id="cd07067">
    <property type="entry name" value="HP_PGM_like"/>
    <property type="match status" value="1"/>
</dbReference>
<dbReference type="PANTHER" id="PTHR48100">
    <property type="entry name" value="BROAD-SPECIFICITY PHOSPHATASE YOR283W-RELATED"/>
    <property type="match status" value="1"/>
</dbReference>
<dbReference type="EMBL" id="PKSL01000171">
    <property type="protein sequence ID" value="POW00785.1"/>
    <property type="molecule type" value="Genomic_DNA"/>
</dbReference>
<accession>A0A2S4UUI5</accession>
<dbReference type="PANTHER" id="PTHR48100:SF54">
    <property type="entry name" value="PHOSPHATASE SPAC5H10.03-RELATED"/>
    <property type="match status" value="1"/>
</dbReference>
<dbReference type="Proteomes" id="UP000239156">
    <property type="component" value="Unassembled WGS sequence"/>
</dbReference>
<dbReference type="VEuPathDB" id="FungiDB:PSHT_14646"/>
<dbReference type="PROSITE" id="PS00175">
    <property type="entry name" value="PG_MUTASE"/>
    <property type="match status" value="1"/>
</dbReference>
<reference evidence="2" key="1">
    <citation type="submission" date="2017-12" db="EMBL/GenBank/DDBJ databases">
        <title>Gene loss provides genomic basis for host adaptation in cereal stripe rust fungi.</title>
        <authorList>
            <person name="Xia C."/>
        </authorList>
    </citation>
    <scope>NUCLEOTIDE SEQUENCE [LARGE SCALE GENOMIC DNA]</scope>
    <source>
        <strain evidence="2">93-210</strain>
    </source>
</reference>
<name>A0A2S4UUI5_9BASI</name>
<proteinExistence type="predicted"/>
<evidence type="ECO:0000313" key="2">
    <source>
        <dbReference type="EMBL" id="POW00785.1"/>
    </source>
</evidence>
<dbReference type="AlphaFoldDB" id="A0A2S4UUI5"/>
<gene>
    <name evidence="2" type="ORF">PSTT_12912</name>
</gene>
<feature type="compositionally biased region" description="Polar residues" evidence="1">
    <location>
        <begin position="218"/>
        <end position="238"/>
    </location>
</feature>
<dbReference type="Gene3D" id="3.40.50.1240">
    <property type="entry name" value="Phosphoglycerate mutase-like"/>
    <property type="match status" value="1"/>
</dbReference>
<feature type="compositionally biased region" description="Low complexity" evidence="1">
    <location>
        <begin position="206"/>
        <end position="217"/>
    </location>
</feature>
<dbReference type="Pfam" id="PF00300">
    <property type="entry name" value="His_Phos_1"/>
    <property type="match status" value="1"/>
</dbReference>
<evidence type="ECO:0000256" key="1">
    <source>
        <dbReference type="SAM" id="MobiDB-lite"/>
    </source>
</evidence>
<dbReference type="InterPro" id="IPR013078">
    <property type="entry name" value="His_Pase_superF_clade-1"/>
</dbReference>
<comment type="caution">
    <text evidence="2">The sequence shown here is derived from an EMBL/GenBank/DDBJ whole genome shotgun (WGS) entry which is preliminary data.</text>
</comment>
<dbReference type="GO" id="GO:0005737">
    <property type="term" value="C:cytoplasm"/>
    <property type="evidence" value="ECO:0007669"/>
    <property type="project" value="TreeGrafter"/>
</dbReference>
<dbReference type="GO" id="GO:0016791">
    <property type="term" value="F:phosphatase activity"/>
    <property type="evidence" value="ECO:0007669"/>
    <property type="project" value="TreeGrafter"/>
</dbReference>
<evidence type="ECO:0008006" key="4">
    <source>
        <dbReference type="Google" id="ProtNLM"/>
    </source>
</evidence>
<dbReference type="VEuPathDB" id="FungiDB:PSTT_12912"/>
<keyword evidence="3" id="KW-1185">Reference proteome</keyword>
<feature type="region of interest" description="Disordered" evidence="1">
    <location>
        <begin position="206"/>
        <end position="238"/>
    </location>
</feature>
<evidence type="ECO:0000313" key="3">
    <source>
        <dbReference type="Proteomes" id="UP000239156"/>
    </source>
</evidence>
<dbReference type="InterPro" id="IPR001345">
    <property type="entry name" value="PG/BPGM_mutase_AS"/>
</dbReference>
<dbReference type="SUPFAM" id="SSF53254">
    <property type="entry name" value="Phosphoglycerate mutase-like"/>
    <property type="match status" value="1"/>
</dbReference>
<dbReference type="SMART" id="SM00855">
    <property type="entry name" value="PGAM"/>
    <property type="match status" value="1"/>
</dbReference>
<organism evidence="2 3">
    <name type="scientific">Puccinia striiformis</name>
    <dbReference type="NCBI Taxonomy" id="27350"/>
    <lineage>
        <taxon>Eukaryota</taxon>
        <taxon>Fungi</taxon>
        <taxon>Dikarya</taxon>
        <taxon>Basidiomycota</taxon>
        <taxon>Pucciniomycotina</taxon>
        <taxon>Pucciniomycetes</taxon>
        <taxon>Pucciniales</taxon>
        <taxon>Pucciniaceae</taxon>
        <taxon>Puccinia</taxon>
    </lineage>
</organism>
<protein>
    <recommendedName>
        <fullName evidence="4">Phosphoglycerate mutase</fullName>
    </recommendedName>
</protein>
<dbReference type="InterPro" id="IPR029033">
    <property type="entry name" value="His_PPase_superfam"/>
</dbReference>